<gene>
    <name evidence="7" type="ordered locus">Bsel_1540</name>
</gene>
<dbReference type="GO" id="GO:0003677">
    <property type="term" value="F:DNA binding"/>
    <property type="evidence" value="ECO:0007669"/>
    <property type="project" value="UniProtKB-KW"/>
</dbReference>
<dbReference type="AlphaFoldDB" id="D6XTB6"/>
<keyword evidence="4" id="KW-0804">Transcription</keyword>
<dbReference type="GO" id="GO:0005829">
    <property type="term" value="C:cytosol"/>
    <property type="evidence" value="ECO:0007669"/>
    <property type="project" value="TreeGrafter"/>
</dbReference>
<keyword evidence="2" id="KW-0238">DNA-binding</keyword>
<name>D6XTB6_BACIE</name>
<feature type="domain" description="HTH crp-type" evidence="6">
    <location>
        <begin position="148"/>
        <end position="222"/>
    </location>
</feature>
<dbReference type="CDD" id="cd00092">
    <property type="entry name" value="HTH_CRP"/>
    <property type="match status" value="1"/>
</dbReference>
<dbReference type="PROSITE" id="PS00042">
    <property type="entry name" value="HTH_CRP_1"/>
    <property type="match status" value="1"/>
</dbReference>
<dbReference type="HOGENOM" id="CLU_075053_3_2_9"/>
<dbReference type="OrthoDB" id="9810708at2"/>
<dbReference type="Gene3D" id="2.60.120.10">
    <property type="entry name" value="Jelly Rolls"/>
    <property type="match status" value="1"/>
</dbReference>
<dbReference type="InterPro" id="IPR014710">
    <property type="entry name" value="RmlC-like_jellyroll"/>
</dbReference>
<evidence type="ECO:0000313" key="8">
    <source>
        <dbReference type="Proteomes" id="UP000000271"/>
    </source>
</evidence>
<evidence type="ECO:0000256" key="1">
    <source>
        <dbReference type="ARBA" id="ARBA00023015"/>
    </source>
</evidence>
<dbReference type="CDD" id="cd00038">
    <property type="entry name" value="CAP_ED"/>
    <property type="match status" value="1"/>
</dbReference>
<keyword evidence="1" id="KW-0805">Transcription regulation</keyword>
<dbReference type="GO" id="GO:0003700">
    <property type="term" value="F:DNA-binding transcription factor activity"/>
    <property type="evidence" value="ECO:0007669"/>
    <property type="project" value="InterPro"/>
</dbReference>
<dbReference type="InterPro" id="IPR050397">
    <property type="entry name" value="Env_Response_Regulators"/>
</dbReference>
<dbReference type="Pfam" id="PF13545">
    <property type="entry name" value="HTH_Crp_2"/>
    <property type="match status" value="1"/>
</dbReference>
<dbReference type="InterPro" id="IPR018335">
    <property type="entry name" value="Tscrpt_reg_HTH_Crp-type_CS"/>
</dbReference>
<keyword evidence="3" id="KW-0010">Activator</keyword>
<dbReference type="InterPro" id="IPR018490">
    <property type="entry name" value="cNMP-bd_dom_sf"/>
</dbReference>
<evidence type="ECO:0000259" key="5">
    <source>
        <dbReference type="PROSITE" id="PS50042"/>
    </source>
</evidence>
<reference evidence="7" key="1">
    <citation type="submission" date="2009-10" db="EMBL/GenBank/DDBJ databases">
        <title>Complete sequence of Bacillus selenitireducens MLS10.</title>
        <authorList>
            <consortium name="US DOE Joint Genome Institute"/>
            <person name="Lucas S."/>
            <person name="Copeland A."/>
            <person name="Lapidus A."/>
            <person name="Glavina del Rio T."/>
            <person name="Dalin E."/>
            <person name="Tice H."/>
            <person name="Bruce D."/>
            <person name="Goodwin L."/>
            <person name="Pitluck S."/>
            <person name="Sims D."/>
            <person name="Brettin T."/>
            <person name="Detter J.C."/>
            <person name="Han C."/>
            <person name="Larimer F."/>
            <person name="Land M."/>
            <person name="Hauser L."/>
            <person name="Kyrpides N."/>
            <person name="Ovchinnikova G."/>
            <person name="Stolz J."/>
        </authorList>
    </citation>
    <scope>NUCLEOTIDE SEQUENCE [LARGE SCALE GENOMIC DNA]</scope>
    <source>
        <strain evidence="7">MLS10</strain>
    </source>
</reference>
<evidence type="ECO:0000256" key="3">
    <source>
        <dbReference type="ARBA" id="ARBA00023159"/>
    </source>
</evidence>
<dbReference type="PROSITE" id="PS50042">
    <property type="entry name" value="CNMP_BINDING_3"/>
    <property type="match status" value="1"/>
</dbReference>
<dbReference type="KEGG" id="bse:Bsel_1540"/>
<evidence type="ECO:0000313" key="7">
    <source>
        <dbReference type="EMBL" id="ADH99052.1"/>
    </source>
</evidence>
<dbReference type="InterPro" id="IPR036388">
    <property type="entry name" value="WH-like_DNA-bd_sf"/>
</dbReference>
<dbReference type="PROSITE" id="PS51063">
    <property type="entry name" value="HTH_CRP_2"/>
    <property type="match status" value="1"/>
</dbReference>
<dbReference type="eggNOG" id="COG0664">
    <property type="taxonomic scope" value="Bacteria"/>
</dbReference>
<dbReference type="Pfam" id="PF00027">
    <property type="entry name" value="cNMP_binding"/>
    <property type="match status" value="1"/>
</dbReference>
<dbReference type="SMART" id="SM00100">
    <property type="entry name" value="cNMP"/>
    <property type="match status" value="1"/>
</dbReference>
<dbReference type="SMART" id="SM00419">
    <property type="entry name" value="HTH_CRP"/>
    <property type="match status" value="1"/>
</dbReference>
<dbReference type="SUPFAM" id="SSF51206">
    <property type="entry name" value="cAMP-binding domain-like"/>
    <property type="match status" value="1"/>
</dbReference>
<proteinExistence type="predicted"/>
<dbReference type="Gene3D" id="1.10.10.10">
    <property type="entry name" value="Winged helix-like DNA-binding domain superfamily/Winged helix DNA-binding domain"/>
    <property type="match status" value="1"/>
</dbReference>
<dbReference type="PANTHER" id="PTHR24567:SF74">
    <property type="entry name" value="HTH-TYPE TRANSCRIPTIONAL REGULATOR ARCR"/>
    <property type="match status" value="1"/>
</dbReference>
<keyword evidence="8" id="KW-1185">Reference proteome</keyword>
<dbReference type="STRING" id="439292.Bsel_1540"/>
<organism evidence="7 8">
    <name type="scientific">Bacillus selenitireducens (strain ATCC 700615 / DSM 15326 / MLS10)</name>
    <dbReference type="NCBI Taxonomy" id="439292"/>
    <lineage>
        <taxon>Bacteria</taxon>
        <taxon>Bacillati</taxon>
        <taxon>Bacillota</taxon>
        <taxon>Bacilli</taxon>
        <taxon>Bacillales</taxon>
        <taxon>Bacillaceae</taxon>
        <taxon>Salisediminibacterium</taxon>
    </lineage>
</organism>
<dbReference type="Proteomes" id="UP000000271">
    <property type="component" value="Chromosome"/>
</dbReference>
<dbReference type="InterPro" id="IPR036390">
    <property type="entry name" value="WH_DNA-bd_sf"/>
</dbReference>
<accession>D6XTB6</accession>
<dbReference type="EMBL" id="CP001791">
    <property type="protein sequence ID" value="ADH99052.1"/>
    <property type="molecule type" value="Genomic_DNA"/>
</dbReference>
<protein>
    <submittedName>
        <fullName evidence="7">Transcriptional regulator, Crp/Fnr family</fullName>
    </submittedName>
</protein>
<dbReference type="PANTHER" id="PTHR24567">
    <property type="entry name" value="CRP FAMILY TRANSCRIPTIONAL REGULATORY PROTEIN"/>
    <property type="match status" value="1"/>
</dbReference>
<dbReference type="PRINTS" id="PR00034">
    <property type="entry name" value="HTHCRP"/>
</dbReference>
<feature type="domain" description="Cyclic nucleotide-binding" evidence="5">
    <location>
        <begin position="14"/>
        <end position="115"/>
    </location>
</feature>
<evidence type="ECO:0000256" key="2">
    <source>
        <dbReference type="ARBA" id="ARBA00023125"/>
    </source>
</evidence>
<dbReference type="InterPro" id="IPR000595">
    <property type="entry name" value="cNMP-bd_dom"/>
</dbReference>
<dbReference type="SUPFAM" id="SSF46785">
    <property type="entry name" value="Winged helix' DNA-binding domain"/>
    <property type="match status" value="1"/>
</dbReference>
<dbReference type="RefSeq" id="WP_013172476.1">
    <property type="nucleotide sequence ID" value="NC_014219.1"/>
</dbReference>
<sequence>MGMKRYQQKMDIPFFLQLNKEDQQYLLYSGDRKTIKCGTLIYQEGDQLDDLYLILSGSVRMLKNAHEDQTFILHLKPKFHIIGEEILFQSSRAMLTVEALEDCVLVKLPKRQMEEAFIHNPRLRMHFMKLAAFSNQRTQAKFTDLLMYEKTGALYSVLIRLANSYGIIHDKGDIHIDIRLTHQEIAHIIGTSRETVNRMFTELKKQQLISMDRHSLIIHNINALKNELHCEKCSVEVCTMA</sequence>
<evidence type="ECO:0000259" key="6">
    <source>
        <dbReference type="PROSITE" id="PS51063"/>
    </source>
</evidence>
<dbReference type="InterPro" id="IPR012318">
    <property type="entry name" value="HTH_CRP"/>
</dbReference>
<evidence type="ECO:0000256" key="4">
    <source>
        <dbReference type="ARBA" id="ARBA00023163"/>
    </source>
</evidence>